<keyword evidence="2" id="KW-1185">Reference proteome</keyword>
<comment type="caution">
    <text evidence="1">The sequence shown here is derived from an EMBL/GenBank/DDBJ whole genome shotgun (WGS) entry which is preliminary data.</text>
</comment>
<protein>
    <submittedName>
        <fullName evidence="1">Uncharacterized protein</fullName>
    </submittedName>
</protein>
<evidence type="ECO:0000313" key="2">
    <source>
        <dbReference type="Proteomes" id="UP000494165"/>
    </source>
</evidence>
<proteinExistence type="predicted"/>
<dbReference type="Proteomes" id="UP000494165">
    <property type="component" value="Unassembled WGS sequence"/>
</dbReference>
<dbReference type="SUPFAM" id="SSF52047">
    <property type="entry name" value="RNI-like"/>
    <property type="match status" value="2"/>
</dbReference>
<dbReference type="AlphaFoldDB" id="A0A8S1DNY2"/>
<evidence type="ECO:0000313" key="1">
    <source>
        <dbReference type="EMBL" id="CAB3382286.1"/>
    </source>
</evidence>
<name>A0A8S1DNY2_9INSE</name>
<dbReference type="Gene3D" id="3.80.10.10">
    <property type="entry name" value="Ribonuclease Inhibitor"/>
    <property type="match status" value="2"/>
</dbReference>
<gene>
    <name evidence="1" type="ORF">CLODIP_2_CD02972</name>
</gene>
<accession>A0A8S1DNY2</accession>
<dbReference type="PANTHER" id="PTHR13318">
    <property type="entry name" value="PARTNER OF PAIRED, ISOFORM B-RELATED"/>
    <property type="match status" value="1"/>
</dbReference>
<dbReference type="GO" id="GO:0019005">
    <property type="term" value="C:SCF ubiquitin ligase complex"/>
    <property type="evidence" value="ECO:0007669"/>
    <property type="project" value="TreeGrafter"/>
</dbReference>
<dbReference type="EMBL" id="CADEPI010000264">
    <property type="protein sequence ID" value="CAB3382286.1"/>
    <property type="molecule type" value="Genomic_DNA"/>
</dbReference>
<reference evidence="1 2" key="1">
    <citation type="submission" date="2020-04" db="EMBL/GenBank/DDBJ databases">
        <authorList>
            <person name="Alioto T."/>
            <person name="Alioto T."/>
            <person name="Gomez Garrido J."/>
        </authorList>
    </citation>
    <scope>NUCLEOTIDE SEQUENCE [LARGE SCALE GENOMIC DNA]</scope>
</reference>
<organism evidence="1 2">
    <name type="scientific">Cloeon dipterum</name>
    <dbReference type="NCBI Taxonomy" id="197152"/>
    <lineage>
        <taxon>Eukaryota</taxon>
        <taxon>Metazoa</taxon>
        <taxon>Ecdysozoa</taxon>
        <taxon>Arthropoda</taxon>
        <taxon>Hexapoda</taxon>
        <taxon>Insecta</taxon>
        <taxon>Pterygota</taxon>
        <taxon>Palaeoptera</taxon>
        <taxon>Ephemeroptera</taxon>
        <taxon>Pisciforma</taxon>
        <taxon>Baetidae</taxon>
        <taxon>Cloeon</taxon>
    </lineage>
</organism>
<dbReference type="GO" id="GO:0031146">
    <property type="term" value="P:SCF-dependent proteasomal ubiquitin-dependent protein catabolic process"/>
    <property type="evidence" value="ECO:0007669"/>
    <property type="project" value="TreeGrafter"/>
</dbReference>
<sequence length="1037" mass="119732">MTQAWTYPMGVTLPNPGLEQTQNRLRALRAQTEDTEVKDFVVNIPLFVRGSRLKNLDPEKRVKYLKALMDLKGWDDNKENLIRHTQRTVVFKNLLSSEEDIATKEVILDNLFAFCPKHLLKIHRLMLLDWLARYAEKLEILTLRTEVPLGVVALEDSGVASICQLKMLNKLLTHIDVTIVSTCEGLEGDLNKFYSSFSLLKVFLFRAIGACSCSPHYSTFEDHLYGLCIKYLPNIEVVREYADNTMCKSQNILNFPRITSALRHLSTFPSEYDWSSKFPEVTHLKIQETLKLANPDLVNKQIEAMMHFKKIKSLQLEQFSSLTRFLNTYGAHLHTLILSKPPRNSTVLEFKTIFASCPNLETLRLVKIPKIIDDAIPFANPYPSLKELEWKPTSSGNACLSKILSAAINLEKLVLKGRYFNVTDLEEVSKLVANKRILKNLTTFHFHMLSNNSYPYQQTEEEQIDEDWIKLFVALGSLIRNASVVIPNLVDVEVMPGTRIVTRKVENSSRPAELFTILQEEDGELFEAELAIKVIVKNIANWSEGQVEHLRNLSPPVRQKVLKALMSLKSPFKIDLDKITYALELLLCPEENTGTHSLELDGFLSFLPISLAYNKIQKIVKIIFNGAPNLRSLSLNHPCWSLLLRVNRHIFKNLRKLEMLQKLELNLIRYKNLAKICKKLKNLRHVTVSFMTDSLHFRIENDIVEFRRSFSHLKVFCFASSSSHYCSTVMFSNFELHLRSLCIQYLPNLEVAGEYFDTGRCNCQWIVQFPSQISALQHLSAPAEEREWSTTFPNVTHLKVHFFDVIAEKQLEAMLQFPKIVGLNLERCPTREIMQEFLVRYGENLDTLILSSSRESHISLELKTLFQSCPKLEKLCLKNVSLKNESMQYFPSLRELDWQPNRTTYARLSKILPAVPNLERLYMKTRCFKAIDLKKVSRLFRHKKILKELVTINFELHPYGQYYEVVNAFLPKLVDVQLRFSSILMKNSPGVSLNLPPVLIRSVDPENRKTPHIVTQLGHPDLVHFLEEFRQYSKFID</sequence>
<dbReference type="InterPro" id="IPR032675">
    <property type="entry name" value="LRR_dom_sf"/>
</dbReference>
<dbReference type="OrthoDB" id="2344483at2759"/>